<dbReference type="Proteomes" id="UP000801492">
    <property type="component" value="Unassembled WGS sequence"/>
</dbReference>
<evidence type="ECO:0000256" key="1">
    <source>
        <dbReference type="ARBA" id="ARBA00004123"/>
    </source>
</evidence>
<feature type="domain" description="HTH psq-type" evidence="2">
    <location>
        <begin position="5"/>
        <end position="56"/>
    </location>
</feature>
<keyword evidence="4" id="KW-1185">Reference proteome</keyword>
<evidence type="ECO:0000313" key="4">
    <source>
        <dbReference type="Proteomes" id="UP000801492"/>
    </source>
</evidence>
<evidence type="ECO:0000313" key="3">
    <source>
        <dbReference type="EMBL" id="KAF2885259.1"/>
    </source>
</evidence>
<dbReference type="InterPro" id="IPR009057">
    <property type="entry name" value="Homeodomain-like_sf"/>
</dbReference>
<dbReference type="SUPFAM" id="SSF46689">
    <property type="entry name" value="Homeodomain-like"/>
    <property type="match status" value="1"/>
</dbReference>
<organism evidence="3 4">
    <name type="scientific">Ignelater luminosus</name>
    <name type="common">Cucubano</name>
    <name type="synonym">Pyrophorus luminosus</name>
    <dbReference type="NCBI Taxonomy" id="2038154"/>
    <lineage>
        <taxon>Eukaryota</taxon>
        <taxon>Metazoa</taxon>
        <taxon>Ecdysozoa</taxon>
        <taxon>Arthropoda</taxon>
        <taxon>Hexapoda</taxon>
        <taxon>Insecta</taxon>
        <taxon>Pterygota</taxon>
        <taxon>Neoptera</taxon>
        <taxon>Endopterygota</taxon>
        <taxon>Coleoptera</taxon>
        <taxon>Polyphaga</taxon>
        <taxon>Elateriformia</taxon>
        <taxon>Elateroidea</taxon>
        <taxon>Elateridae</taxon>
        <taxon>Agrypninae</taxon>
        <taxon>Pyrophorini</taxon>
        <taxon>Ignelater</taxon>
    </lineage>
</organism>
<gene>
    <name evidence="3" type="ORF">ILUMI_20925</name>
</gene>
<dbReference type="GO" id="GO:0005634">
    <property type="term" value="C:nucleus"/>
    <property type="evidence" value="ECO:0007669"/>
    <property type="project" value="UniProtKB-SubCell"/>
</dbReference>
<dbReference type="EMBL" id="VTPC01089974">
    <property type="protein sequence ID" value="KAF2885259.1"/>
    <property type="molecule type" value="Genomic_DNA"/>
</dbReference>
<name>A0A8K0CFK2_IGNLU</name>
<proteinExistence type="predicted"/>
<dbReference type="InterPro" id="IPR007889">
    <property type="entry name" value="HTH_Psq"/>
</dbReference>
<dbReference type="Gene3D" id="1.10.10.60">
    <property type="entry name" value="Homeodomain-like"/>
    <property type="match status" value="1"/>
</dbReference>
<reference evidence="3" key="1">
    <citation type="submission" date="2019-08" db="EMBL/GenBank/DDBJ databases">
        <title>The genome of the North American firefly Photinus pyralis.</title>
        <authorList>
            <consortium name="Photinus pyralis genome working group"/>
            <person name="Fallon T.R."/>
            <person name="Sander Lower S.E."/>
            <person name="Weng J.-K."/>
        </authorList>
    </citation>
    <scope>NUCLEOTIDE SEQUENCE</scope>
    <source>
        <strain evidence="3">TRF0915ILg1</strain>
        <tissue evidence="3">Whole body</tissue>
    </source>
</reference>
<dbReference type="GO" id="GO:0003677">
    <property type="term" value="F:DNA binding"/>
    <property type="evidence" value="ECO:0007669"/>
    <property type="project" value="InterPro"/>
</dbReference>
<protein>
    <recommendedName>
        <fullName evidence="2">HTH psq-type domain-containing protein</fullName>
    </recommendedName>
</protein>
<dbReference type="OrthoDB" id="10047893at2759"/>
<sequence length="125" mass="14019">MSGEKRKLNMLSLSDKVHLICEVDKVVKKKKEIAVESGIPQNTLLTILKNREEILRRAEDGVPNNFQTWSARLLFLPLDEITPERIPLWDSGKSISGFHAVSKGDSGCRLPWSIPCMAEALATVY</sequence>
<comment type="subcellular location">
    <subcellularLocation>
        <location evidence="1">Nucleus</location>
    </subcellularLocation>
</comment>
<dbReference type="AlphaFoldDB" id="A0A8K0CFK2"/>
<comment type="caution">
    <text evidence="3">The sequence shown here is derived from an EMBL/GenBank/DDBJ whole genome shotgun (WGS) entry which is preliminary data.</text>
</comment>
<evidence type="ECO:0000259" key="2">
    <source>
        <dbReference type="Pfam" id="PF04218"/>
    </source>
</evidence>
<dbReference type="Pfam" id="PF04218">
    <property type="entry name" value="CENP-B_N"/>
    <property type="match status" value="1"/>
</dbReference>
<accession>A0A8K0CFK2</accession>